<dbReference type="eggNOG" id="COG2230">
    <property type="taxonomic scope" value="Bacteria"/>
</dbReference>
<name>A0A081KCE4_9GAMM</name>
<keyword evidence="2" id="KW-1185">Reference proteome</keyword>
<dbReference type="InterPro" id="IPR029063">
    <property type="entry name" value="SAM-dependent_MTases_sf"/>
</dbReference>
<evidence type="ECO:0008006" key="3">
    <source>
        <dbReference type="Google" id="ProtNLM"/>
    </source>
</evidence>
<dbReference type="EMBL" id="JOJP01000001">
    <property type="protein sequence ID" value="KEI71820.1"/>
    <property type="molecule type" value="Genomic_DNA"/>
</dbReference>
<evidence type="ECO:0000313" key="2">
    <source>
        <dbReference type="Proteomes" id="UP000027997"/>
    </source>
</evidence>
<dbReference type="AlphaFoldDB" id="A0A081KCE4"/>
<sequence>MISAGLIAGSIIFWSLKLGIGPTPTSSKVRSSIRRIIPDDVSGEIIELGCGWGHLIPILREKYPSKKIHAWERSPIPAIFTQGVYRIEVKRDDFFKANFEKAGFIICYLFPGAMERVEKEIIPQLPPGCWILTHTFSLSKRVPVKTLKANDLYQTQVYLYQTPL</sequence>
<reference evidence="1 2" key="1">
    <citation type="submission" date="2014-06" db="EMBL/GenBank/DDBJ databases">
        <title>Whole Genome Sequences of Three Symbiotic Endozoicomonas Bacteria.</title>
        <authorList>
            <person name="Neave M.J."/>
            <person name="Apprill A."/>
            <person name="Voolstra C.R."/>
        </authorList>
    </citation>
    <scope>NUCLEOTIDE SEQUENCE [LARGE SCALE GENOMIC DNA]</scope>
    <source>
        <strain evidence="1 2">DSM 22380</strain>
    </source>
</reference>
<evidence type="ECO:0000313" key="1">
    <source>
        <dbReference type="EMBL" id="KEI71820.1"/>
    </source>
</evidence>
<comment type="caution">
    <text evidence="1">The sequence shown here is derived from an EMBL/GenBank/DDBJ whole genome shotgun (WGS) entry which is preliminary data.</text>
</comment>
<protein>
    <recommendedName>
        <fullName evidence="3">Methyltransferase domain-containing protein</fullName>
    </recommendedName>
</protein>
<proteinExistence type="predicted"/>
<accession>A0A081KCE4</accession>
<organism evidence="1 2">
    <name type="scientific">Endozoicomonas elysicola</name>
    <dbReference type="NCBI Taxonomy" id="305900"/>
    <lineage>
        <taxon>Bacteria</taxon>
        <taxon>Pseudomonadati</taxon>
        <taxon>Pseudomonadota</taxon>
        <taxon>Gammaproteobacteria</taxon>
        <taxon>Oceanospirillales</taxon>
        <taxon>Endozoicomonadaceae</taxon>
        <taxon>Endozoicomonas</taxon>
    </lineage>
</organism>
<dbReference type="SUPFAM" id="SSF53335">
    <property type="entry name" value="S-adenosyl-L-methionine-dependent methyltransferases"/>
    <property type="match status" value="1"/>
</dbReference>
<dbReference type="Gene3D" id="3.40.50.150">
    <property type="entry name" value="Vaccinia Virus protein VP39"/>
    <property type="match status" value="1"/>
</dbReference>
<gene>
    <name evidence="1" type="ORF">GV64_14695</name>
</gene>
<dbReference type="CDD" id="cd02440">
    <property type="entry name" value="AdoMet_MTases"/>
    <property type="match status" value="1"/>
</dbReference>
<dbReference type="Proteomes" id="UP000027997">
    <property type="component" value="Unassembled WGS sequence"/>
</dbReference>
<dbReference type="STRING" id="305900.GV64_14695"/>